<proteinExistence type="predicted"/>
<dbReference type="OrthoDB" id="9801870at2"/>
<dbReference type="InterPro" id="IPR036287">
    <property type="entry name" value="Rv1873-like_sf"/>
</dbReference>
<protein>
    <submittedName>
        <fullName evidence="1">DUF1810 domain-containing protein</fullName>
    </submittedName>
</protein>
<dbReference type="PIRSF" id="PIRSF008546">
    <property type="entry name" value="UCP008546"/>
    <property type="match status" value="1"/>
</dbReference>
<reference evidence="1 2" key="1">
    <citation type="submission" date="2019-04" db="EMBL/GenBank/DDBJ databases">
        <authorList>
            <person name="Feng G."/>
            <person name="Zhang J."/>
            <person name="Zhu H."/>
        </authorList>
    </citation>
    <scope>NUCLEOTIDE SEQUENCE [LARGE SCALE GENOMIC DNA]</scope>
    <source>
        <strain evidence="1 2">JCM 17223</strain>
    </source>
</reference>
<sequence>MSADNSLHRFLTAQETAYTQALQEIKAGRKRSHWMWYIFPQLQGLGFSETSKLYAIQGRQEAEAYLKHPVLGSRLVSICQELLKLESGDANRIFGAPDDLKLKSSMTLFSSLDSNPVFQAVLEKFFRGSPDDKTLALLGKHH</sequence>
<keyword evidence="2" id="KW-1185">Reference proteome</keyword>
<dbReference type="RefSeq" id="WP_135497925.1">
    <property type="nucleotide sequence ID" value="NZ_SRLD01000020.1"/>
</dbReference>
<comment type="caution">
    <text evidence="1">The sequence shown here is derived from an EMBL/GenBank/DDBJ whole genome shotgun (WGS) entry which is preliminary data.</text>
</comment>
<dbReference type="EMBL" id="SRLD01000020">
    <property type="protein sequence ID" value="TGE15787.1"/>
    <property type="molecule type" value="Genomic_DNA"/>
</dbReference>
<name>A0A4Z0PKX2_9BACT</name>
<dbReference type="SUPFAM" id="SSF140736">
    <property type="entry name" value="Rv1873-like"/>
    <property type="match status" value="1"/>
</dbReference>
<dbReference type="Gene3D" id="1.25.40.380">
    <property type="entry name" value="Protein of unknown function DUF1810"/>
    <property type="match status" value="1"/>
</dbReference>
<dbReference type="Pfam" id="PF08837">
    <property type="entry name" value="DUF1810"/>
    <property type="match status" value="1"/>
</dbReference>
<evidence type="ECO:0000313" key="2">
    <source>
        <dbReference type="Proteomes" id="UP000297739"/>
    </source>
</evidence>
<accession>A0A4Z0PKX2</accession>
<dbReference type="Proteomes" id="UP000297739">
    <property type="component" value="Unassembled WGS sequence"/>
</dbReference>
<evidence type="ECO:0000313" key="1">
    <source>
        <dbReference type="EMBL" id="TGE15787.1"/>
    </source>
</evidence>
<dbReference type="AlphaFoldDB" id="A0A4Z0PKX2"/>
<dbReference type="InterPro" id="IPR014937">
    <property type="entry name" value="DUF1810"/>
</dbReference>
<organism evidence="1 2">
    <name type="scientific">Hymenobacter elongatus</name>
    <dbReference type="NCBI Taxonomy" id="877208"/>
    <lineage>
        <taxon>Bacteria</taxon>
        <taxon>Pseudomonadati</taxon>
        <taxon>Bacteroidota</taxon>
        <taxon>Cytophagia</taxon>
        <taxon>Cytophagales</taxon>
        <taxon>Hymenobacteraceae</taxon>
        <taxon>Hymenobacter</taxon>
    </lineage>
</organism>
<gene>
    <name evidence="1" type="ORF">E5J99_11345</name>
</gene>